<dbReference type="PANTHER" id="PTHR11348">
    <property type="entry name" value="CONNECTIVE TISSUE GROWTH FACTOR-RELATED"/>
    <property type="match status" value="1"/>
</dbReference>
<dbReference type="GO" id="GO:0005178">
    <property type="term" value="F:integrin binding"/>
    <property type="evidence" value="ECO:0007669"/>
    <property type="project" value="TreeGrafter"/>
</dbReference>
<dbReference type="PROSITE" id="PS01208">
    <property type="entry name" value="VWFC_1"/>
    <property type="match status" value="1"/>
</dbReference>
<feature type="non-terminal residue" evidence="3">
    <location>
        <position position="338"/>
    </location>
</feature>
<reference evidence="3 4" key="1">
    <citation type="submission" date="2019-01" db="EMBL/GenBank/DDBJ databases">
        <title>A draft genome assembly of the solar-powered sea slug Elysia chlorotica.</title>
        <authorList>
            <person name="Cai H."/>
            <person name="Li Q."/>
            <person name="Fang X."/>
            <person name="Li J."/>
            <person name="Curtis N.E."/>
            <person name="Altenburger A."/>
            <person name="Shibata T."/>
            <person name="Feng M."/>
            <person name="Maeda T."/>
            <person name="Schwartz J.A."/>
            <person name="Shigenobu S."/>
            <person name="Lundholm N."/>
            <person name="Nishiyama T."/>
            <person name="Yang H."/>
            <person name="Hasebe M."/>
            <person name="Li S."/>
            <person name="Pierce S.K."/>
            <person name="Wang J."/>
        </authorList>
    </citation>
    <scope>NUCLEOTIDE SEQUENCE [LARGE SCALE GENOMIC DNA]</scope>
    <source>
        <strain evidence="3">EC2010</strain>
        <tissue evidence="3">Whole organism of an adult</tissue>
    </source>
</reference>
<dbReference type="GO" id="GO:0045597">
    <property type="term" value="P:positive regulation of cell differentiation"/>
    <property type="evidence" value="ECO:0007669"/>
    <property type="project" value="TreeGrafter"/>
</dbReference>
<evidence type="ECO:0000313" key="4">
    <source>
        <dbReference type="Proteomes" id="UP000271974"/>
    </source>
</evidence>
<dbReference type="OrthoDB" id="6101366at2759"/>
<comment type="caution">
    <text evidence="3">The sequence shown here is derived from an EMBL/GenBank/DDBJ whole genome shotgun (WGS) entry which is preliminary data.</text>
</comment>
<feature type="domain" description="VWFC" evidence="2">
    <location>
        <begin position="185"/>
        <end position="251"/>
    </location>
</feature>
<organism evidence="3 4">
    <name type="scientific">Elysia chlorotica</name>
    <name type="common">Eastern emerald elysia</name>
    <name type="synonym">Sea slug</name>
    <dbReference type="NCBI Taxonomy" id="188477"/>
    <lineage>
        <taxon>Eukaryota</taxon>
        <taxon>Metazoa</taxon>
        <taxon>Spiralia</taxon>
        <taxon>Lophotrochozoa</taxon>
        <taxon>Mollusca</taxon>
        <taxon>Gastropoda</taxon>
        <taxon>Heterobranchia</taxon>
        <taxon>Euthyneura</taxon>
        <taxon>Panpulmonata</taxon>
        <taxon>Sacoglossa</taxon>
        <taxon>Placobranchoidea</taxon>
        <taxon>Plakobranchidae</taxon>
        <taxon>Elysia</taxon>
    </lineage>
</organism>
<dbReference type="SUPFAM" id="SSF57603">
    <property type="entry name" value="FnI-like domain"/>
    <property type="match status" value="1"/>
</dbReference>
<dbReference type="PANTHER" id="PTHR11348:SF34">
    <property type="entry name" value="EPIDERMAL CELL SURFACE RECEPTOR-RELATED"/>
    <property type="match status" value="1"/>
</dbReference>
<evidence type="ECO:0000313" key="3">
    <source>
        <dbReference type="EMBL" id="RUS87053.1"/>
    </source>
</evidence>
<dbReference type="GO" id="GO:0007155">
    <property type="term" value="P:cell adhesion"/>
    <property type="evidence" value="ECO:0007669"/>
    <property type="project" value="TreeGrafter"/>
</dbReference>
<feature type="domain" description="VWFC" evidence="2">
    <location>
        <begin position="79"/>
        <end position="147"/>
    </location>
</feature>
<dbReference type="PROSITE" id="PS50184">
    <property type="entry name" value="VWFC_2"/>
    <property type="match status" value="3"/>
</dbReference>
<feature type="domain" description="VWFC" evidence="2">
    <location>
        <begin position="273"/>
        <end position="338"/>
    </location>
</feature>
<sequence>LRGQGEQWFDGCQYECTCEDAQTGRFKCTDRCPSYGAVPPQCQMVKDAAEPCCEVVVCDPNYVTPVPGSSPTPSPPRASVCVYEGQSYTQGQAWYTGCDYRCVCEDADQGIYRCTDRCPYLAQALPAECQLVPDPNDPLCCEVASCRPSASNTSTGYLIPTVPPGTFTGRQITPTPGPGQVPQPDVCIYGGQTYSPGQRWTDGCQLDCICEGQGIGRYVCTEICPDYSVLPAQCTLVPDPSNPCCKIPFCDQNQPTPPTISPQSTLVPGVNRNACVYNGVMYFQGSHWNDGCDFTCFCEDSTLNKYRCDQRCPRYDSVPAGCTLQTDPQDACCQVVIC</sequence>
<dbReference type="Proteomes" id="UP000271974">
    <property type="component" value="Unassembled WGS sequence"/>
</dbReference>
<dbReference type="EMBL" id="RQTK01000121">
    <property type="protein sequence ID" value="RUS87053.1"/>
    <property type="molecule type" value="Genomic_DNA"/>
</dbReference>
<dbReference type="SMART" id="SM00214">
    <property type="entry name" value="VWC"/>
    <property type="match status" value="3"/>
</dbReference>
<evidence type="ECO:0000259" key="2">
    <source>
        <dbReference type="PROSITE" id="PS50184"/>
    </source>
</evidence>
<protein>
    <recommendedName>
        <fullName evidence="2">VWFC domain-containing protein</fullName>
    </recommendedName>
</protein>
<keyword evidence="4" id="KW-1185">Reference proteome</keyword>
<evidence type="ECO:0000256" key="1">
    <source>
        <dbReference type="ARBA" id="ARBA00022729"/>
    </source>
</evidence>
<proteinExistence type="predicted"/>
<accession>A0A3S1BMF6</accession>
<name>A0A3S1BMF6_ELYCH</name>
<gene>
    <name evidence="3" type="ORF">EGW08_005206</name>
</gene>
<dbReference type="GO" id="GO:0005615">
    <property type="term" value="C:extracellular space"/>
    <property type="evidence" value="ECO:0007669"/>
    <property type="project" value="TreeGrafter"/>
</dbReference>
<dbReference type="STRING" id="188477.A0A3S1BMF6"/>
<dbReference type="InterPro" id="IPR001007">
    <property type="entry name" value="VWF_dom"/>
</dbReference>
<dbReference type="InterPro" id="IPR050941">
    <property type="entry name" value="CCN"/>
</dbReference>
<feature type="non-terminal residue" evidence="3">
    <location>
        <position position="1"/>
    </location>
</feature>
<dbReference type="AlphaFoldDB" id="A0A3S1BMF6"/>
<keyword evidence="1" id="KW-0732">Signal</keyword>